<feature type="transmembrane region" description="Helical" evidence="1">
    <location>
        <begin position="169"/>
        <end position="188"/>
    </location>
</feature>
<sequence length="244" mass="27140">MKYLLVAVNAFNSKITYRSNEITRLVMRLMQVMMSIMMWHFLYGARVTVDGYTAASMTKHLIITNLAAIIFTTAPIFRLSGQVRTGTLTNLLFRPISVYTEGLATFLGGQIIYITLMFVLIIMQLPQLGLTTVFLLLVFVSACLLMFYTLTMVLGATSFWIVNIWPLRSAVNAAYLLLGGLYFPLSFLGKRYTLLLSLNPFSLVGDVPAQLVLGTTSTSIFVYLLAVAAWTFLLACTGLSCEMD</sequence>
<reference evidence="2 3" key="1">
    <citation type="submission" date="2023-02" db="EMBL/GenBank/DDBJ databases">
        <title>Genome sequence of Lacticaseibacillus sp. KACC 23028.</title>
        <authorList>
            <person name="Kim S."/>
            <person name="Heo J."/>
            <person name="Kwon S.-W."/>
        </authorList>
    </citation>
    <scope>NUCLEOTIDE SEQUENCE [LARGE SCALE GENOMIC DNA]</scope>
    <source>
        <strain evidence="2 3">KACC 23028</strain>
    </source>
</reference>
<proteinExistence type="predicted"/>
<organism evidence="2 3">
    <name type="scientific">Lacticaseibacillus pabuli</name>
    <dbReference type="NCBI Taxonomy" id="3025672"/>
    <lineage>
        <taxon>Bacteria</taxon>
        <taxon>Bacillati</taxon>
        <taxon>Bacillota</taxon>
        <taxon>Bacilli</taxon>
        <taxon>Lactobacillales</taxon>
        <taxon>Lactobacillaceae</taxon>
        <taxon>Lacticaseibacillus</taxon>
    </lineage>
</organism>
<feature type="transmembrane region" description="Helical" evidence="1">
    <location>
        <begin position="62"/>
        <end position="81"/>
    </location>
</feature>
<gene>
    <name evidence="2" type="ORF">PQ472_01015</name>
</gene>
<dbReference type="Pfam" id="PF06182">
    <property type="entry name" value="ABC2_membrane_6"/>
    <property type="match status" value="1"/>
</dbReference>
<evidence type="ECO:0000256" key="1">
    <source>
        <dbReference type="SAM" id="Phobius"/>
    </source>
</evidence>
<evidence type="ECO:0000313" key="2">
    <source>
        <dbReference type="EMBL" id="WDF82853.1"/>
    </source>
</evidence>
<feature type="transmembrane region" description="Helical" evidence="1">
    <location>
        <begin position="102"/>
        <end position="122"/>
    </location>
</feature>
<dbReference type="PANTHER" id="PTHR36832">
    <property type="entry name" value="SLR1174 PROTEIN-RELATED"/>
    <property type="match status" value="1"/>
</dbReference>
<feature type="transmembrane region" description="Helical" evidence="1">
    <location>
        <begin position="220"/>
        <end position="241"/>
    </location>
</feature>
<evidence type="ECO:0000313" key="3">
    <source>
        <dbReference type="Proteomes" id="UP001220377"/>
    </source>
</evidence>
<feature type="transmembrane region" description="Helical" evidence="1">
    <location>
        <begin position="134"/>
        <end position="162"/>
    </location>
</feature>
<dbReference type="Proteomes" id="UP001220377">
    <property type="component" value="Chromosome"/>
</dbReference>
<keyword evidence="1" id="KW-1133">Transmembrane helix</keyword>
<accession>A0ABY7WTQ8</accession>
<keyword evidence="3" id="KW-1185">Reference proteome</keyword>
<keyword evidence="1" id="KW-0472">Membrane</keyword>
<dbReference type="InterPro" id="IPR010390">
    <property type="entry name" value="ABC-2_transporter-like"/>
</dbReference>
<dbReference type="EMBL" id="CP117884">
    <property type="protein sequence ID" value="WDF82853.1"/>
    <property type="molecule type" value="Genomic_DNA"/>
</dbReference>
<protein>
    <submittedName>
        <fullName evidence="2">ABC-2 family transporter protein</fullName>
    </submittedName>
</protein>
<dbReference type="RefSeq" id="WP_274260587.1">
    <property type="nucleotide sequence ID" value="NZ_CP117884.1"/>
</dbReference>
<dbReference type="PANTHER" id="PTHR36832:SF1">
    <property type="entry name" value="SLR1174 PROTEIN"/>
    <property type="match status" value="1"/>
</dbReference>
<keyword evidence="1" id="KW-0812">Transmembrane</keyword>
<feature type="transmembrane region" description="Helical" evidence="1">
    <location>
        <begin position="25"/>
        <end position="42"/>
    </location>
</feature>
<name>A0ABY7WTQ8_9LACO</name>